<sequence length="271" mass="29951">MAFKDVVVIGQYIPTNSVLHRAMAETKIVMTLFFIIGAFISQSFAVLAVLFGALALLIILSNVPLRFYARSAKTVFILALFTFVFNALLTGQEVLFRLGPIAFKTEGVIVGIFFGLRLFFLIFVSTVLTATTSPVDLADGLNTLLRPLEVIKVPVEEFSLIMTIALRFIPVLADEADRILKAQKARGLNLSGNVLRRIEKLVPIVIPLFVSAFMKAEDLAVAMEVRGYLPGVKRTKYKVTKLGGVDVVVFVFTAAVFVASYLLRSKWVLVW</sequence>
<evidence type="ECO:0000256" key="5">
    <source>
        <dbReference type="SAM" id="Phobius"/>
    </source>
</evidence>
<evidence type="ECO:0000313" key="7">
    <source>
        <dbReference type="Proteomes" id="UP000001732"/>
    </source>
</evidence>
<accession>B5Y956</accession>
<organism evidence="6 7">
    <name type="scientific">Coprothermobacter proteolyticus (strain ATCC 35245 / DSM 5265 / OCM 4 / BT)</name>
    <dbReference type="NCBI Taxonomy" id="309798"/>
    <lineage>
        <taxon>Bacteria</taxon>
        <taxon>Pseudomonadati</taxon>
        <taxon>Coprothermobacterota</taxon>
        <taxon>Coprothermobacteria</taxon>
        <taxon>Coprothermobacterales</taxon>
        <taxon>Coprothermobacteraceae</taxon>
        <taxon>Coprothermobacter</taxon>
    </lineage>
</organism>
<keyword evidence="7" id="KW-1185">Reference proteome</keyword>
<keyword evidence="3 5" id="KW-1133">Transmembrane helix</keyword>
<evidence type="ECO:0000256" key="4">
    <source>
        <dbReference type="ARBA" id="ARBA00023136"/>
    </source>
</evidence>
<dbReference type="PANTHER" id="PTHR33514">
    <property type="entry name" value="PROTEIN ABCI12, CHLOROPLASTIC"/>
    <property type="match status" value="1"/>
</dbReference>
<dbReference type="EMBL" id="CP001145">
    <property type="protein sequence ID" value="ACI18104.1"/>
    <property type="molecule type" value="Genomic_DNA"/>
</dbReference>
<dbReference type="KEGG" id="cpo:COPRO5265_0981"/>
<dbReference type="PANTHER" id="PTHR33514:SF13">
    <property type="entry name" value="PROTEIN ABCI12, CHLOROPLASTIC"/>
    <property type="match status" value="1"/>
</dbReference>
<evidence type="ECO:0000256" key="2">
    <source>
        <dbReference type="ARBA" id="ARBA00022692"/>
    </source>
</evidence>
<dbReference type="AlphaFoldDB" id="B5Y956"/>
<keyword evidence="4 5" id="KW-0472">Membrane</keyword>
<feature type="transmembrane region" description="Helical" evidence="5">
    <location>
        <begin position="242"/>
        <end position="263"/>
    </location>
</feature>
<keyword evidence="2 5" id="KW-0812">Transmembrane</keyword>
<feature type="transmembrane region" description="Helical" evidence="5">
    <location>
        <begin position="28"/>
        <end position="60"/>
    </location>
</feature>
<evidence type="ECO:0000256" key="3">
    <source>
        <dbReference type="ARBA" id="ARBA00022989"/>
    </source>
</evidence>
<dbReference type="InterPro" id="IPR003339">
    <property type="entry name" value="ABC/ECF_trnsptr_transmembrane"/>
</dbReference>
<reference evidence="7" key="1">
    <citation type="submission" date="2008-08" db="EMBL/GenBank/DDBJ databases">
        <title>The complete genome sequence of Coprothermobacter proteolyticus strain ATCC 5245 / DSM 5265 / BT.</title>
        <authorList>
            <person name="Dodson R.J."/>
            <person name="Durkin A.S."/>
            <person name="Wu M."/>
            <person name="Eisen J."/>
            <person name="Sutton G."/>
        </authorList>
    </citation>
    <scope>NUCLEOTIDE SEQUENCE [LARGE SCALE GENOMIC DNA]</scope>
    <source>
        <strain evidence="7">ATCC 35245 / DSM 5265 / OCM 4 / BT</strain>
    </source>
</reference>
<dbReference type="RefSeq" id="WP_012544754.1">
    <property type="nucleotide sequence ID" value="NC_011295.1"/>
</dbReference>
<dbReference type="CDD" id="cd16914">
    <property type="entry name" value="EcfT"/>
    <property type="match status" value="1"/>
</dbReference>
<name>B5Y956_COPPD</name>
<dbReference type="STRING" id="309798.COPRO5265_0981"/>
<proteinExistence type="predicted"/>
<feature type="transmembrane region" description="Helical" evidence="5">
    <location>
        <begin position="72"/>
        <end position="89"/>
    </location>
</feature>
<comment type="subcellular location">
    <subcellularLocation>
        <location evidence="1">Membrane</location>
        <topology evidence="1">Multi-pass membrane protein</topology>
    </subcellularLocation>
</comment>
<reference evidence="6 7" key="2">
    <citation type="journal article" date="2014" name="Genome Announc.">
        <title>Complete Genome Sequence of Coprothermobacter proteolyticus DSM 5265.</title>
        <authorList>
            <person name="Alexiev A."/>
            <person name="Coil D.A."/>
            <person name="Badger J.H."/>
            <person name="Enticknap J."/>
            <person name="Ward N."/>
            <person name="Robb F.T."/>
            <person name="Eisen J.A."/>
        </authorList>
    </citation>
    <scope>NUCLEOTIDE SEQUENCE [LARGE SCALE GENOMIC DNA]</scope>
    <source>
        <strain evidence="7">ATCC 35245 / DSM 5265 / OCM 4 / BT</strain>
    </source>
</reference>
<feature type="transmembrane region" description="Helical" evidence="5">
    <location>
        <begin position="109"/>
        <end position="128"/>
    </location>
</feature>
<dbReference type="eggNOG" id="COG0619">
    <property type="taxonomic scope" value="Bacteria"/>
</dbReference>
<dbReference type="OrthoDB" id="8075495at2"/>
<gene>
    <name evidence="6" type="ordered locus">COPRO5265_0981</name>
</gene>
<dbReference type="GO" id="GO:0005886">
    <property type="term" value="C:plasma membrane"/>
    <property type="evidence" value="ECO:0007669"/>
    <property type="project" value="TreeGrafter"/>
</dbReference>
<evidence type="ECO:0000313" key="6">
    <source>
        <dbReference type="EMBL" id="ACI18104.1"/>
    </source>
</evidence>
<dbReference type="Proteomes" id="UP000001732">
    <property type="component" value="Chromosome"/>
</dbReference>
<evidence type="ECO:0000256" key="1">
    <source>
        <dbReference type="ARBA" id="ARBA00004141"/>
    </source>
</evidence>
<protein>
    <submittedName>
        <fullName evidence="6">Cobalt ABC transporter permease protein</fullName>
    </submittedName>
</protein>
<dbReference type="Pfam" id="PF02361">
    <property type="entry name" value="CbiQ"/>
    <property type="match status" value="1"/>
</dbReference>
<dbReference type="HOGENOM" id="CLU_056469_2_2_9"/>